<comment type="function">
    <text evidence="8">A acetyltransferase, which acetylates the inositol ring of phosphatidylinositol during biosynthesis of GPI-anchor.</text>
</comment>
<name>A0A9N9CEG9_9GLOM</name>
<keyword evidence="10" id="KW-1185">Reference proteome</keyword>
<keyword evidence="8" id="KW-0256">Endoplasmic reticulum</keyword>
<feature type="transmembrane region" description="Helical" evidence="8">
    <location>
        <begin position="231"/>
        <end position="251"/>
    </location>
</feature>
<dbReference type="EMBL" id="CAJVPI010001143">
    <property type="protein sequence ID" value="CAG8597208.1"/>
    <property type="molecule type" value="Genomic_DNA"/>
</dbReference>
<keyword evidence="5 8" id="KW-0812">Transmembrane</keyword>
<feature type="transmembrane region" description="Helical" evidence="8">
    <location>
        <begin position="126"/>
        <end position="148"/>
    </location>
</feature>
<dbReference type="GO" id="GO:0005789">
    <property type="term" value="C:endoplasmic reticulum membrane"/>
    <property type="evidence" value="ECO:0007669"/>
    <property type="project" value="UniProtKB-SubCell"/>
</dbReference>
<feature type="transmembrane region" description="Helical" evidence="8">
    <location>
        <begin position="377"/>
        <end position="399"/>
    </location>
</feature>
<evidence type="ECO:0000256" key="3">
    <source>
        <dbReference type="ARBA" id="ARBA00007559"/>
    </source>
</evidence>
<feature type="transmembrane region" description="Helical" evidence="8">
    <location>
        <begin position="27"/>
        <end position="45"/>
    </location>
</feature>
<dbReference type="Pfam" id="PF06423">
    <property type="entry name" value="GWT1"/>
    <property type="match status" value="1"/>
</dbReference>
<keyword evidence="8" id="KW-0808">Transferase</keyword>
<sequence>MDYESATYKEEKVIWVTGHTGGTMWEINMVTGVMLSSYILWSALIKYTQISIKVYSSTLRTLLFEFLVLVFPSLLACTLLSSYAFYINVTLISAAELKELLVNEEEKGPKTKEHLVNGTRKPFLSVYRAGIMIVTCIAILAVDFTVFPRRFAKVETFGTSLMDLGVGSFVFSAGIVAAKPFLKRPENRFKPLGGQLINACKHAFPLFVLGFARLIAVKGVDYQEHVSEYGVHWNFFFTLAFLPIFVTLCRAVERYARFAVLGLVIIVVYQLALSRFGLQDYIQNAPRTNLISANKEGIFSFFGYLAIFIFAFDTGHYILPADPYYAFRQNRKPSIKPKQRKLAMILFSYAIVWSIGFMVALVWGIEVSRQMANLGYVFWVAVYNTGFLCLFQIVELMFFDRYWVKEGLYVPHIMEAFNKNGLAVFLLVSMSNVFEAMLF</sequence>
<feature type="transmembrane region" description="Helical" evidence="8">
    <location>
        <begin position="258"/>
        <end position="278"/>
    </location>
</feature>
<dbReference type="AlphaFoldDB" id="A0A9N9CEG9"/>
<evidence type="ECO:0000313" key="9">
    <source>
        <dbReference type="EMBL" id="CAG8597208.1"/>
    </source>
</evidence>
<keyword evidence="6 8" id="KW-1133">Transmembrane helix</keyword>
<reference evidence="9" key="1">
    <citation type="submission" date="2021-06" db="EMBL/GenBank/DDBJ databases">
        <authorList>
            <person name="Kallberg Y."/>
            <person name="Tangrot J."/>
            <person name="Rosling A."/>
        </authorList>
    </citation>
    <scope>NUCLEOTIDE SEQUENCE</scope>
    <source>
        <strain evidence="9">BR232B</strain>
    </source>
</reference>
<evidence type="ECO:0000256" key="1">
    <source>
        <dbReference type="ARBA" id="ARBA00004141"/>
    </source>
</evidence>
<feature type="transmembrane region" description="Helical" evidence="8">
    <location>
        <begin position="66"/>
        <end position="87"/>
    </location>
</feature>
<comment type="similarity">
    <text evidence="3 8">Belongs to the PIGW family.</text>
</comment>
<dbReference type="GO" id="GO:0032216">
    <property type="term" value="F:glucosaminyl-phosphatidylinositol O-acyltransferase activity"/>
    <property type="evidence" value="ECO:0007669"/>
    <property type="project" value="TreeGrafter"/>
</dbReference>
<evidence type="ECO:0000256" key="6">
    <source>
        <dbReference type="ARBA" id="ARBA00022989"/>
    </source>
</evidence>
<protein>
    <recommendedName>
        <fullName evidence="8">GPI-anchored wall transfer protein</fullName>
        <ecNumber evidence="8">2.3.-.-</ecNumber>
    </recommendedName>
</protein>
<organism evidence="9 10">
    <name type="scientific">Paraglomus brasilianum</name>
    <dbReference type="NCBI Taxonomy" id="144538"/>
    <lineage>
        <taxon>Eukaryota</taxon>
        <taxon>Fungi</taxon>
        <taxon>Fungi incertae sedis</taxon>
        <taxon>Mucoromycota</taxon>
        <taxon>Glomeromycotina</taxon>
        <taxon>Glomeromycetes</taxon>
        <taxon>Paraglomerales</taxon>
        <taxon>Paraglomeraceae</taxon>
        <taxon>Paraglomus</taxon>
    </lineage>
</organism>
<dbReference type="PIRSF" id="PIRSF017321">
    <property type="entry name" value="GWT1"/>
    <property type="match status" value="1"/>
</dbReference>
<dbReference type="GO" id="GO:0072659">
    <property type="term" value="P:protein localization to plasma membrane"/>
    <property type="evidence" value="ECO:0007669"/>
    <property type="project" value="TreeGrafter"/>
</dbReference>
<comment type="caution">
    <text evidence="9">The sequence shown here is derived from an EMBL/GenBank/DDBJ whole genome shotgun (WGS) entry which is preliminary data.</text>
</comment>
<feature type="transmembrane region" description="Helical" evidence="8">
    <location>
        <begin position="342"/>
        <end position="365"/>
    </location>
</feature>
<proteinExistence type="inferred from homology"/>
<feature type="transmembrane region" description="Helical" evidence="8">
    <location>
        <begin position="298"/>
        <end position="321"/>
    </location>
</feature>
<feature type="transmembrane region" description="Helical" evidence="8">
    <location>
        <begin position="160"/>
        <end position="182"/>
    </location>
</feature>
<evidence type="ECO:0000256" key="5">
    <source>
        <dbReference type="ARBA" id="ARBA00022692"/>
    </source>
</evidence>
<dbReference type="EC" id="2.3.-.-" evidence="8"/>
<comment type="subcellular location">
    <subcellularLocation>
        <location evidence="8">Endoplasmic reticulum membrane</location>
        <topology evidence="8">Multi-pass membrane protein</topology>
    </subcellularLocation>
    <subcellularLocation>
        <location evidence="1">Membrane</location>
        <topology evidence="1">Multi-pass membrane protein</topology>
    </subcellularLocation>
</comment>
<keyword evidence="8" id="KW-0012">Acyltransferase</keyword>
<evidence type="ECO:0000313" key="10">
    <source>
        <dbReference type="Proteomes" id="UP000789739"/>
    </source>
</evidence>
<dbReference type="PANTHER" id="PTHR20661">
    <property type="entry name" value="PHOSPHATIDYLINOSITOL-GLYCAN BIOSYNTHESIS CLASS W PROTEIN"/>
    <property type="match status" value="1"/>
</dbReference>
<dbReference type="OrthoDB" id="15270at2759"/>
<dbReference type="PANTHER" id="PTHR20661:SF0">
    <property type="entry name" value="PHOSPHATIDYLINOSITOL-GLYCAN BIOSYNTHESIS CLASS W PROTEIN"/>
    <property type="match status" value="1"/>
</dbReference>
<gene>
    <name evidence="9" type="ORF">PBRASI_LOCUS7446</name>
</gene>
<evidence type="ECO:0000256" key="4">
    <source>
        <dbReference type="ARBA" id="ARBA00022502"/>
    </source>
</evidence>
<dbReference type="GO" id="GO:0006506">
    <property type="term" value="P:GPI anchor biosynthetic process"/>
    <property type="evidence" value="ECO:0007669"/>
    <property type="project" value="UniProtKB-KW"/>
</dbReference>
<accession>A0A9N9CEG9</accession>
<evidence type="ECO:0000256" key="7">
    <source>
        <dbReference type="ARBA" id="ARBA00023136"/>
    </source>
</evidence>
<comment type="pathway">
    <text evidence="2 8">Glycolipid biosynthesis; glycosylphosphatidylinositol-anchor biosynthesis.</text>
</comment>
<dbReference type="Proteomes" id="UP000789739">
    <property type="component" value="Unassembled WGS sequence"/>
</dbReference>
<evidence type="ECO:0000256" key="2">
    <source>
        <dbReference type="ARBA" id="ARBA00004687"/>
    </source>
</evidence>
<dbReference type="InterPro" id="IPR009447">
    <property type="entry name" value="PIGW/GWT1"/>
</dbReference>
<evidence type="ECO:0000256" key="8">
    <source>
        <dbReference type="RuleBase" id="RU280819"/>
    </source>
</evidence>
<keyword evidence="4 8" id="KW-0337">GPI-anchor biosynthesis</keyword>
<keyword evidence="7 8" id="KW-0472">Membrane</keyword>